<dbReference type="RefSeq" id="WP_076348708.1">
    <property type="nucleotide sequence ID" value="NZ_FTOO01000012.1"/>
</dbReference>
<protein>
    <submittedName>
        <fullName evidence="1">Uncharacterized conserved protein, DUF58 family, contains vWF domain</fullName>
    </submittedName>
</protein>
<evidence type="ECO:0000313" key="2">
    <source>
        <dbReference type="Proteomes" id="UP000186156"/>
    </source>
</evidence>
<proteinExistence type="predicted"/>
<dbReference type="EMBL" id="FTOO01000012">
    <property type="protein sequence ID" value="SIT07697.1"/>
    <property type="molecule type" value="Genomic_DNA"/>
</dbReference>
<dbReference type="AlphaFoldDB" id="A0A1N7PB08"/>
<keyword evidence="2" id="KW-1185">Reference proteome</keyword>
<dbReference type="PANTHER" id="PTHR34351">
    <property type="entry name" value="SLR1927 PROTEIN-RELATED"/>
    <property type="match status" value="1"/>
</dbReference>
<name>A0A1N7PB08_9BACL</name>
<reference evidence="2" key="1">
    <citation type="submission" date="2017-01" db="EMBL/GenBank/DDBJ databases">
        <authorList>
            <person name="Varghese N."/>
            <person name="Submissions S."/>
        </authorList>
    </citation>
    <scope>NUCLEOTIDE SEQUENCE [LARGE SCALE GENOMIC DNA]</scope>
    <source>
        <strain evidence="2">DSM 16176</strain>
    </source>
</reference>
<accession>A0A1N7PB08</accession>
<evidence type="ECO:0000313" key="1">
    <source>
        <dbReference type="EMBL" id="SIT07697.1"/>
    </source>
</evidence>
<sequence>MIWLWLPLALLLALWLWPQAFSRAVAGRIDGCVTASRREMHPGDEAKLQVTLVNRSFAPIPLAELEIELPHQLSFSRDRSIRLGHVTLAVLPRRQAEIELNVYAVRRGPAAPLKVRAAVNEGLGLAETYVQLEDRTSFAVRPRRVPAKRMLLVTPAGFMTRESRLFPDETSLRGVRPYTAFDPVRHIHWRASARLGELVVKEFFATEAPDWAVVLNAQATRPHWMGGLHPDVFDALCEQSLAIAQALSQAGGRLFFATNAACQSRQRATMAWLAPDGVASLLAHAQPVATCDLEALVTAMARSPAAPRRAVILSAMDEHQEGAWWRRLGMDVTWIRVGASSEGLAQETRGEAVMHAQG</sequence>
<dbReference type="OrthoDB" id="9789943at2"/>
<organism evidence="1 2">
    <name type="scientific">Alicyclobacillus vulcanalis</name>
    <dbReference type="NCBI Taxonomy" id="252246"/>
    <lineage>
        <taxon>Bacteria</taxon>
        <taxon>Bacillati</taxon>
        <taxon>Bacillota</taxon>
        <taxon>Bacilli</taxon>
        <taxon>Bacillales</taxon>
        <taxon>Alicyclobacillaceae</taxon>
        <taxon>Alicyclobacillus</taxon>
    </lineage>
</organism>
<dbReference type="Proteomes" id="UP000186156">
    <property type="component" value="Unassembled WGS sequence"/>
</dbReference>
<dbReference type="STRING" id="252246.SAMN05421799_11264"/>
<dbReference type="PANTHER" id="PTHR34351:SF2">
    <property type="entry name" value="DUF58 DOMAIN-CONTAINING PROTEIN"/>
    <property type="match status" value="1"/>
</dbReference>
<gene>
    <name evidence="1" type="ORF">SAMN05421799_11264</name>
</gene>